<sequence length="103" mass="11687">MFGKSTSTSRSSTTRIYSEFVTFTNTSLIITAMGSSLETSPQTASTVQWTSMTISATNIVDLYRQLSICHQIQKVKHHLINWTLKPQYHDSTQQAHHYSHPIN</sequence>
<reference evidence="2" key="1">
    <citation type="submission" date="2022-11" db="UniProtKB">
        <authorList>
            <consortium name="WormBaseParasite"/>
        </authorList>
    </citation>
    <scope>IDENTIFICATION</scope>
</reference>
<protein>
    <submittedName>
        <fullName evidence="2">Uncharacterized protein</fullName>
    </submittedName>
</protein>
<dbReference type="AlphaFoldDB" id="A0A915J972"/>
<name>A0A915J972_ROMCU</name>
<proteinExistence type="predicted"/>
<evidence type="ECO:0000313" key="2">
    <source>
        <dbReference type="WBParaSite" id="nRc.2.0.1.t22254-RA"/>
    </source>
</evidence>
<accession>A0A915J972</accession>
<evidence type="ECO:0000313" key="1">
    <source>
        <dbReference type="Proteomes" id="UP000887565"/>
    </source>
</evidence>
<keyword evidence="1" id="KW-1185">Reference proteome</keyword>
<organism evidence="1 2">
    <name type="scientific">Romanomermis culicivorax</name>
    <name type="common">Nematode worm</name>
    <dbReference type="NCBI Taxonomy" id="13658"/>
    <lineage>
        <taxon>Eukaryota</taxon>
        <taxon>Metazoa</taxon>
        <taxon>Ecdysozoa</taxon>
        <taxon>Nematoda</taxon>
        <taxon>Enoplea</taxon>
        <taxon>Dorylaimia</taxon>
        <taxon>Mermithida</taxon>
        <taxon>Mermithoidea</taxon>
        <taxon>Mermithidae</taxon>
        <taxon>Romanomermis</taxon>
    </lineage>
</organism>
<dbReference type="Proteomes" id="UP000887565">
    <property type="component" value="Unplaced"/>
</dbReference>
<dbReference type="WBParaSite" id="nRc.2.0.1.t22254-RA">
    <property type="protein sequence ID" value="nRc.2.0.1.t22254-RA"/>
    <property type="gene ID" value="nRc.2.0.1.g22254"/>
</dbReference>